<sequence>MQFLTIASLAALTLGVGPSAAQGTPNPDEKLLQVSTYETANCEGSNGGELTLFMRDESVCRRFSLDLNTYSVEVSKNPRDCELFIFKDTECSVDGYPITDSLCYDSKEEGWGSYMLYCPFLDDETDH</sequence>
<dbReference type="EMBL" id="JANRMS010000308">
    <property type="protein sequence ID" value="KAJ3542198.1"/>
    <property type="molecule type" value="Genomic_DNA"/>
</dbReference>
<organism evidence="1 2">
    <name type="scientific">Fusarium decemcellulare</name>
    <dbReference type="NCBI Taxonomy" id="57161"/>
    <lineage>
        <taxon>Eukaryota</taxon>
        <taxon>Fungi</taxon>
        <taxon>Dikarya</taxon>
        <taxon>Ascomycota</taxon>
        <taxon>Pezizomycotina</taxon>
        <taxon>Sordariomycetes</taxon>
        <taxon>Hypocreomycetidae</taxon>
        <taxon>Hypocreales</taxon>
        <taxon>Nectriaceae</taxon>
        <taxon>Fusarium</taxon>
        <taxon>Fusarium decemcellulare species complex</taxon>
    </lineage>
</organism>
<gene>
    <name evidence="1" type="ORF">NM208_g4228</name>
</gene>
<reference evidence="1" key="1">
    <citation type="submission" date="2022-08" db="EMBL/GenBank/DDBJ databases">
        <title>Genome Sequence of Fusarium decemcellulare.</title>
        <authorList>
            <person name="Buettner E."/>
        </authorList>
    </citation>
    <scope>NUCLEOTIDE SEQUENCE</scope>
    <source>
        <strain evidence="1">Babe19</strain>
    </source>
</reference>
<name>A0ACC1SLC9_9HYPO</name>
<accession>A0ACC1SLC9</accession>
<proteinExistence type="predicted"/>
<comment type="caution">
    <text evidence="1">The sequence shown here is derived from an EMBL/GenBank/DDBJ whole genome shotgun (WGS) entry which is preliminary data.</text>
</comment>
<evidence type="ECO:0000313" key="2">
    <source>
        <dbReference type="Proteomes" id="UP001148629"/>
    </source>
</evidence>
<keyword evidence="2" id="KW-1185">Reference proteome</keyword>
<dbReference type="Proteomes" id="UP001148629">
    <property type="component" value="Unassembled WGS sequence"/>
</dbReference>
<evidence type="ECO:0000313" key="1">
    <source>
        <dbReference type="EMBL" id="KAJ3542198.1"/>
    </source>
</evidence>
<protein>
    <submittedName>
        <fullName evidence="1">Uncharacterized protein</fullName>
    </submittedName>
</protein>